<dbReference type="PROSITE" id="PS50297">
    <property type="entry name" value="ANK_REP_REGION"/>
    <property type="match status" value="5"/>
</dbReference>
<evidence type="ECO:0000256" key="2">
    <source>
        <dbReference type="ARBA" id="ARBA00023043"/>
    </source>
</evidence>
<evidence type="ECO:0000313" key="4">
    <source>
        <dbReference type="EMBL" id="KAG2489193.1"/>
    </source>
</evidence>
<dbReference type="Proteomes" id="UP000612055">
    <property type="component" value="Unassembled WGS sequence"/>
</dbReference>
<dbReference type="OrthoDB" id="527024at2759"/>
<name>A0A836BVM3_9CHLO</name>
<dbReference type="Pfam" id="PF12796">
    <property type="entry name" value="Ank_2"/>
    <property type="match status" value="3"/>
</dbReference>
<organism evidence="4 5">
    <name type="scientific">Edaphochlamys debaryana</name>
    <dbReference type="NCBI Taxonomy" id="47281"/>
    <lineage>
        <taxon>Eukaryota</taxon>
        <taxon>Viridiplantae</taxon>
        <taxon>Chlorophyta</taxon>
        <taxon>core chlorophytes</taxon>
        <taxon>Chlorophyceae</taxon>
        <taxon>CS clade</taxon>
        <taxon>Chlamydomonadales</taxon>
        <taxon>Chlamydomonadales incertae sedis</taxon>
        <taxon>Edaphochlamys</taxon>
    </lineage>
</organism>
<feature type="repeat" description="ANK" evidence="3">
    <location>
        <begin position="69"/>
        <end position="116"/>
    </location>
</feature>
<feature type="repeat" description="ANK" evidence="3">
    <location>
        <begin position="260"/>
        <end position="292"/>
    </location>
</feature>
<dbReference type="SMART" id="SM00248">
    <property type="entry name" value="ANK"/>
    <property type="match status" value="7"/>
</dbReference>
<feature type="repeat" description="ANK" evidence="3">
    <location>
        <begin position="293"/>
        <end position="313"/>
    </location>
</feature>
<feature type="repeat" description="ANK" evidence="3">
    <location>
        <begin position="212"/>
        <end position="259"/>
    </location>
</feature>
<dbReference type="PANTHER" id="PTHR24166">
    <property type="entry name" value="ROLLING PEBBLES, ISOFORM B"/>
    <property type="match status" value="1"/>
</dbReference>
<keyword evidence="2 3" id="KW-0040">ANK repeat</keyword>
<dbReference type="AlphaFoldDB" id="A0A836BVM3"/>
<feature type="repeat" description="ANK" evidence="3">
    <location>
        <begin position="117"/>
        <end position="149"/>
    </location>
</feature>
<feature type="repeat" description="ANK" evidence="3">
    <location>
        <begin position="183"/>
        <end position="215"/>
    </location>
</feature>
<dbReference type="InterPro" id="IPR050889">
    <property type="entry name" value="Dendritic_Spine_Reg/Scaffold"/>
</dbReference>
<keyword evidence="5" id="KW-1185">Reference proteome</keyword>
<dbReference type="Gene3D" id="1.25.40.20">
    <property type="entry name" value="Ankyrin repeat-containing domain"/>
    <property type="match status" value="4"/>
</dbReference>
<dbReference type="EMBL" id="JAEHOE010000075">
    <property type="protein sequence ID" value="KAG2489193.1"/>
    <property type="molecule type" value="Genomic_DNA"/>
</dbReference>
<evidence type="ECO:0000256" key="3">
    <source>
        <dbReference type="PROSITE-ProRule" id="PRU00023"/>
    </source>
</evidence>
<proteinExistence type="predicted"/>
<sequence length="330" mass="34067">MLAVAKTSNIASSHHPFDNNVGTVKALLAAGVDKDARGKDGETSLFAAAVLGDTELVRTLIQAGAKADVGYTPLHLAIKGRHTSVLQDGPTPLVYGSWKVVTALLDAGADPEARSPEGLTALHLAAISGDVKAVRELLKAGASTEAETPTSNIASSHHPFDNNVGTVKALLAAGVDKDARGKDGETSLFAAAVLGDTELVRTLIQAGAKADVGYTPLHLAIKGRHTSVLQDGPTPLVYGSWKVVTALLDAGADPEARSPEGLTALHLAAISGDVKAVRELLKAGASTEAETPDGRTALRIAVAAGRMDLVKLLAPETETPRFLPDMARSR</sequence>
<evidence type="ECO:0000256" key="1">
    <source>
        <dbReference type="ARBA" id="ARBA00022737"/>
    </source>
</evidence>
<keyword evidence="1" id="KW-0677">Repeat</keyword>
<dbReference type="PRINTS" id="PR01415">
    <property type="entry name" value="ANKYRIN"/>
</dbReference>
<dbReference type="PANTHER" id="PTHR24166:SF48">
    <property type="entry name" value="PROTEIN VAPYRIN"/>
    <property type="match status" value="1"/>
</dbReference>
<dbReference type="PROSITE" id="PS50088">
    <property type="entry name" value="ANK_REPEAT"/>
    <property type="match status" value="7"/>
</dbReference>
<dbReference type="InterPro" id="IPR036770">
    <property type="entry name" value="Ankyrin_rpt-contain_sf"/>
</dbReference>
<reference evidence="4" key="1">
    <citation type="journal article" date="2020" name="bioRxiv">
        <title>Comparative genomics of Chlamydomonas.</title>
        <authorList>
            <person name="Craig R.J."/>
            <person name="Hasan A.R."/>
            <person name="Ness R.W."/>
            <person name="Keightley P.D."/>
        </authorList>
    </citation>
    <scope>NUCLEOTIDE SEQUENCE</scope>
    <source>
        <strain evidence="4">CCAP 11/70</strain>
    </source>
</reference>
<dbReference type="SUPFAM" id="SSF48403">
    <property type="entry name" value="Ankyrin repeat"/>
    <property type="match status" value="1"/>
</dbReference>
<comment type="caution">
    <text evidence="4">The sequence shown here is derived from an EMBL/GenBank/DDBJ whole genome shotgun (WGS) entry which is preliminary data.</text>
</comment>
<gene>
    <name evidence="4" type="ORF">HYH03_012218</name>
</gene>
<accession>A0A836BVM3</accession>
<evidence type="ECO:0008006" key="6">
    <source>
        <dbReference type="Google" id="ProtNLM"/>
    </source>
</evidence>
<protein>
    <recommendedName>
        <fullName evidence="6">Ankyrin repeat domain-containing protein</fullName>
    </recommendedName>
</protein>
<dbReference type="Pfam" id="PF00023">
    <property type="entry name" value="Ank"/>
    <property type="match status" value="1"/>
</dbReference>
<evidence type="ECO:0000313" key="5">
    <source>
        <dbReference type="Proteomes" id="UP000612055"/>
    </source>
</evidence>
<feature type="repeat" description="ANK" evidence="3">
    <location>
        <begin position="40"/>
        <end position="72"/>
    </location>
</feature>
<dbReference type="InterPro" id="IPR002110">
    <property type="entry name" value="Ankyrin_rpt"/>
</dbReference>